<feature type="compositionally biased region" description="Polar residues" evidence="11">
    <location>
        <begin position="23"/>
        <end position="42"/>
    </location>
</feature>
<evidence type="ECO:0000256" key="8">
    <source>
        <dbReference type="ARBA" id="ARBA00029792"/>
    </source>
</evidence>
<dbReference type="AlphaFoldDB" id="A0AAD9HDG4"/>
<dbReference type="GO" id="GO:0005634">
    <property type="term" value="C:nucleus"/>
    <property type="evidence" value="ECO:0007669"/>
    <property type="project" value="TreeGrafter"/>
</dbReference>
<proteinExistence type="inferred from homology"/>
<dbReference type="InterPro" id="IPR000432">
    <property type="entry name" value="DNA_mismatch_repair_MutS_C"/>
</dbReference>
<evidence type="ECO:0000313" key="14">
    <source>
        <dbReference type="EMBL" id="KAK2025942.1"/>
    </source>
</evidence>
<comment type="subunit">
    <text evidence="7">Heterodimer consisting of MSH2-MSH3 (MutS beta). Forms a ternary complex with MutL alpha (MLH1-PMS1).</text>
</comment>
<keyword evidence="5" id="KW-0238">DNA-binding</keyword>
<dbReference type="GO" id="GO:0005524">
    <property type="term" value="F:ATP binding"/>
    <property type="evidence" value="ECO:0007669"/>
    <property type="project" value="UniProtKB-KW"/>
</dbReference>
<feature type="region of interest" description="Disordered" evidence="11">
    <location>
        <begin position="900"/>
        <end position="934"/>
    </location>
</feature>
<dbReference type="GO" id="GO:0030983">
    <property type="term" value="F:mismatched DNA binding"/>
    <property type="evidence" value="ECO:0007669"/>
    <property type="project" value="InterPro"/>
</dbReference>
<feature type="compositionally biased region" description="Polar residues" evidence="11">
    <location>
        <begin position="908"/>
        <end position="918"/>
    </location>
</feature>
<evidence type="ECO:0000256" key="3">
    <source>
        <dbReference type="ARBA" id="ARBA00022741"/>
    </source>
</evidence>
<dbReference type="Pfam" id="PF00488">
    <property type="entry name" value="MutS_V"/>
    <property type="match status" value="1"/>
</dbReference>
<dbReference type="Pfam" id="PF05192">
    <property type="entry name" value="MutS_III"/>
    <property type="match status" value="1"/>
</dbReference>
<dbReference type="PANTHER" id="PTHR11361">
    <property type="entry name" value="DNA MISMATCH REPAIR PROTEIN MUTS FAMILY MEMBER"/>
    <property type="match status" value="1"/>
</dbReference>
<dbReference type="EMBL" id="MU842925">
    <property type="protein sequence ID" value="KAK2025942.1"/>
    <property type="molecule type" value="Genomic_DNA"/>
</dbReference>
<comment type="caution">
    <text evidence="14">The sequence shown here is derived from an EMBL/GenBank/DDBJ whole genome shotgun (WGS) entry which is preliminary data.</text>
</comment>
<dbReference type="SMART" id="SM00534">
    <property type="entry name" value="MUTSac"/>
    <property type="match status" value="1"/>
</dbReference>
<keyword evidence="4" id="KW-0067">ATP-binding</keyword>
<reference evidence="14" key="1">
    <citation type="submission" date="2021-06" db="EMBL/GenBank/DDBJ databases">
        <title>Comparative genomics, transcriptomics and evolutionary studies reveal genomic signatures of adaptation to plant cell wall in hemibiotrophic fungi.</title>
        <authorList>
            <consortium name="DOE Joint Genome Institute"/>
            <person name="Baroncelli R."/>
            <person name="Diaz J.F."/>
            <person name="Benocci T."/>
            <person name="Peng M."/>
            <person name="Battaglia E."/>
            <person name="Haridas S."/>
            <person name="Andreopoulos W."/>
            <person name="Labutti K."/>
            <person name="Pangilinan J."/>
            <person name="Floch G.L."/>
            <person name="Makela M.R."/>
            <person name="Henrissat B."/>
            <person name="Grigoriev I.V."/>
            <person name="Crouch J.A."/>
            <person name="De Vries R.P."/>
            <person name="Sukno S.A."/>
            <person name="Thon M.R."/>
        </authorList>
    </citation>
    <scope>NUCLEOTIDE SEQUENCE</scope>
    <source>
        <strain evidence="14">MAFF235873</strain>
    </source>
</reference>
<dbReference type="GO" id="GO:0140664">
    <property type="term" value="F:ATP-dependent DNA damage sensor activity"/>
    <property type="evidence" value="ECO:0007669"/>
    <property type="project" value="InterPro"/>
</dbReference>
<keyword evidence="15" id="KW-1185">Reference proteome</keyword>
<dbReference type="Gene3D" id="3.30.420.110">
    <property type="entry name" value="MutS, connector domain"/>
    <property type="match status" value="1"/>
</dbReference>
<feature type="compositionally biased region" description="Basic and acidic residues" evidence="11">
    <location>
        <begin position="43"/>
        <end position="57"/>
    </location>
</feature>
<dbReference type="InterPro" id="IPR027417">
    <property type="entry name" value="P-loop_NTPase"/>
</dbReference>
<feature type="compositionally biased region" description="Low complexity" evidence="11">
    <location>
        <begin position="8"/>
        <end position="22"/>
    </location>
</feature>
<feature type="domain" description="DNA mismatch repair proteins mutS family" evidence="13">
    <location>
        <begin position="641"/>
        <end position="833"/>
    </location>
</feature>
<evidence type="ECO:0000256" key="4">
    <source>
        <dbReference type="ARBA" id="ARBA00022840"/>
    </source>
</evidence>
<dbReference type="Gene3D" id="1.10.1420.10">
    <property type="match status" value="2"/>
</dbReference>
<feature type="domain" description="DNA mismatch repair protein MutS core" evidence="12">
    <location>
        <begin position="297"/>
        <end position="625"/>
    </location>
</feature>
<dbReference type="SUPFAM" id="SSF52540">
    <property type="entry name" value="P-loop containing nucleoside triphosphate hydrolases"/>
    <property type="match status" value="1"/>
</dbReference>
<feature type="region of interest" description="Disordered" evidence="11">
    <location>
        <begin position="88"/>
        <end position="113"/>
    </location>
</feature>
<keyword evidence="6" id="KW-0469">Meiosis</keyword>
<dbReference type="InterPro" id="IPR036678">
    <property type="entry name" value="MutS_con_dom_sf"/>
</dbReference>
<evidence type="ECO:0000313" key="15">
    <source>
        <dbReference type="Proteomes" id="UP001232148"/>
    </source>
</evidence>
<evidence type="ECO:0000259" key="13">
    <source>
        <dbReference type="SMART" id="SM00534"/>
    </source>
</evidence>
<evidence type="ECO:0000256" key="9">
    <source>
        <dbReference type="ARBA" id="ARBA00073774"/>
    </source>
</evidence>
<evidence type="ECO:0000256" key="11">
    <source>
        <dbReference type="SAM" id="MobiDB-lite"/>
    </source>
</evidence>
<dbReference type="PANTHER" id="PTHR11361:SF21">
    <property type="entry name" value="MUTS PROTEIN HOMOLOG 4"/>
    <property type="match status" value="1"/>
</dbReference>
<dbReference type="SMART" id="SM00533">
    <property type="entry name" value="MUTSd"/>
    <property type="match status" value="1"/>
</dbReference>
<name>A0AAD9HDG4_9PEZI</name>
<keyword evidence="3" id="KW-0547">Nucleotide-binding</keyword>
<dbReference type="Proteomes" id="UP001232148">
    <property type="component" value="Unassembled WGS sequence"/>
</dbReference>
<evidence type="ECO:0000259" key="12">
    <source>
        <dbReference type="SMART" id="SM00533"/>
    </source>
</evidence>
<feature type="coiled-coil region" evidence="10">
    <location>
        <begin position="535"/>
        <end position="562"/>
    </location>
</feature>
<feature type="region of interest" description="Disordered" evidence="11">
    <location>
        <begin position="1"/>
        <end position="64"/>
    </location>
</feature>
<organism evidence="14 15">
    <name type="scientific">Colletotrichum zoysiae</name>
    <dbReference type="NCBI Taxonomy" id="1216348"/>
    <lineage>
        <taxon>Eukaryota</taxon>
        <taxon>Fungi</taxon>
        <taxon>Dikarya</taxon>
        <taxon>Ascomycota</taxon>
        <taxon>Pezizomycotina</taxon>
        <taxon>Sordariomycetes</taxon>
        <taxon>Hypocreomycetidae</taxon>
        <taxon>Glomerellales</taxon>
        <taxon>Glomerellaceae</taxon>
        <taxon>Colletotrichum</taxon>
        <taxon>Colletotrichum graminicola species complex</taxon>
    </lineage>
</organism>
<comment type="similarity">
    <text evidence="1">Belongs to the DNA mismatch repair MutS family. MSH3 subfamily.</text>
</comment>
<evidence type="ECO:0000256" key="10">
    <source>
        <dbReference type="SAM" id="Coils"/>
    </source>
</evidence>
<dbReference type="Gene3D" id="3.40.50.300">
    <property type="entry name" value="P-loop containing nucleotide triphosphate hydrolases"/>
    <property type="match status" value="1"/>
</dbReference>
<dbReference type="InterPro" id="IPR036187">
    <property type="entry name" value="DNA_mismatch_repair_MutS_sf"/>
</dbReference>
<dbReference type="InterPro" id="IPR045076">
    <property type="entry name" value="MutS"/>
</dbReference>
<gene>
    <name evidence="14" type="ORF">LX32DRAFT_702332</name>
</gene>
<evidence type="ECO:0000256" key="2">
    <source>
        <dbReference type="ARBA" id="ARBA00022151"/>
    </source>
</evidence>
<dbReference type="InterPro" id="IPR007696">
    <property type="entry name" value="DNA_mismatch_repair_MutS_core"/>
</dbReference>
<protein>
    <recommendedName>
        <fullName evidence="2 9">DNA mismatch repair protein MSH3</fullName>
    </recommendedName>
    <alternativeName>
        <fullName evidence="2 9">DNA mismatch repair protein MSH3</fullName>
    </alternativeName>
    <alternativeName>
        <fullName evidence="8">MutS protein homolog 3</fullName>
    </alternativeName>
</protein>
<dbReference type="FunFam" id="3.40.50.300:FF:000870">
    <property type="entry name" value="MutS protein homolog 4"/>
    <property type="match status" value="1"/>
</dbReference>
<keyword evidence="10" id="KW-0175">Coiled coil</keyword>
<dbReference type="GO" id="GO:0006298">
    <property type="term" value="P:mismatch repair"/>
    <property type="evidence" value="ECO:0007669"/>
    <property type="project" value="InterPro"/>
</dbReference>
<evidence type="ECO:0000256" key="6">
    <source>
        <dbReference type="ARBA" id="ARBA00023254"/>
    </source>
</evidence>
<evidence type="ECO:0000256" key="5">
    <source>
        <dbReference type="ARBA" id="ARBA00023125"/>
    </source>
</evidence>
<dbReference type="GO" id="GO:0007131">
    <property type="term" value="P:reciprocal meiotic recombination"/>
    <property type="evidence" value="ECO:0007669"/>
    <property type="project" value="TreeGrafter"/>
</dbReference>
<sequence length="946" mass="106317">MNRRRVQASTASRASNATSSVTPSSPSQRNYVQASPYFSQTTSERDDFAAAPRRDAASARTTASSSWEELVSRTAYTSSTDYDCDYEVPSQSGSRSVVTRPSTSYSTRTSQTPFLPHSEKHTIVCALNEGRGITPAVGVAFFNVDTGEAILSQISDNRFFVRTLHKLRIMEPSHLLIVSSCCPPNPKSRLYSHIEEHMPDSKIIPFDRKHWSEMEGLDYIQNLAFREDAEAVKVAIGGSFFATCSFSAAMKFVELEFSFRIIPNSLRIRYQPSEDTMMIDVSAIISLEILQNLRDSRSKDSLFGILKQTRTPMGSRVLRSNLLQPSTLKDSYLEPRYDALEELLSNHDMFLAIREALKSVLDIERVLTQLVIIPSKPSVEASERAMNHILMVKTFLDAVPTIYHALGPAKSPLLIKIRDLCRPELTETVRNLIYEGVLEDSTYVKSALDLRNQRTFAVKAGSGVSGLLDVARQAYKENTNDVHSHVGELNDEYNIQADLRYDTGRKYWVRLRVADFEERPIPPVLVNQTRKGPYIECLTVRLKKLNQRIADSVAEVVMLSDKVIQDLIDSIRTQLQPLYRVCDSIALLDMLASFAQSSSTNDWKRPEISDTLALKAARHPILDKNLRGQFVPNDYYATDEYRFHIVTGCNMSGKTTYIRSIALLQIMAQIGCYVPVEYASFAIVHNIFARVTTDDKIESNMSRFSLEMREMAFILSNVTDRSIVIIDELGRATSPRDGLAIALAMAEALIQSRAVVWFATHFTELADVLANHPGVLNLHLATQISTAANEVPKMTMLYKVESGKTEDYMYGITLAKAMPFPKRFLEVAEQVAVSLRQRREQKKLGSEMRKALNRRKLILNLHDHLKQVSNSELDEPALGSYLSRLRVEFILRMEAIDNEGSEDRMNSSDETVSGSETIDGSKAGRNDDEAAFDDEDVFDAVDVDSL</sequence>
<accession>A0AAD9HDG4</accession>
<dbReference type="SUPFAM" id="SSF48334">
    <property type="entry name" value="DNA repair protein MutS, domain III"/>
    <property type="match status" value="1"/>
</dbReference>
<feature type="compositionally biased region" description="Low complexity" evidence="11">
    <location>
        <begin position="92"/>
        <end position="112"/>
    </location>
</feature>
<evidence type="ECO:0000256" key="1">
    <source>
        <dbReference type="ARBA" id="ARBA00007094"/>
    </source>
</evidence>
<evidence type="ECO:0000256" key="7">
    <source>
        <dbReference type="ARBA" id="ARBA00025902"/>
    </source>
</evidence>